<dbReference type="Pfam" id="PF13360">
    <property type="entry name" value="PQQ_2"/>
    <property type="match status" value="1"/>
</dbReference>
<dbReference type="InterPro" id="IPR011047">
    <property type="entry name" value="Quinoprotein_ADH-like_sf"/>
</dbReference>
<evidence type="ECO:0000313" key="2">
    <source>
        <dbReference type="EMBL" id="MCG2613424.1"/>
    </source>
</evidence>
<accession>A0ABS9KM87</accession>
<comment type="caution">
    <text evidence="2">The sequence shown here is derived from an EMBL/GenBank/DDBJ whole genome shotgun (WGS) entry which is preliminary data.</text>
</comment>
<dbReference type="InterPro" id="IPR002372">
    <property type="entry name" value="PQQ_rpt_dom"/>
</dbReference>
<sequence length="105" mass="11194">MQRNILIVGSNGYVSAIAGDSGDELWRTKLRDGIMGGSYGSIVSVLIDGDKIFAGCSGRLYCLDSLTGKILWNNDLKGMGYNVISLARPGISTQFLTRTETSNAG</sequence>
<dbReference type="InterPro" id="IPR015943">
    <property type="entry name" value="WD40/YVTN_repeat-like_dom_sf"/>
</dbReference>
<organism evidence="2 3">
    <name type="scientific">Terrimonas ginsenosidimutans</name>
    <dbReference type="NCBI Taxonomy" id="2908004"/>
    <lineage>
        <taxon>Bacteria</taxon>
        <taxon>Pseudomonadati</taxon>
        <taxon>Bacteroidota</taxon>
        <taxon>Chitinophagia</taxon>
        <taxon>Chitinophagales</taxon>
        <taxon>Chitinophagaceae</taxon>
        <taxon>Terrimonas</taxon>
    </lineage>
</organism>
<feature type="domain" description="Pyrrolo-quinoline quinone repeat" evidence="1">
    <location>
        <begin position="11"/>
        <end position="81"/>
    </location>
</feature>
<dbReference type="Gene3D" id="2.130.10.10">
    <property type="entry name" value="YVTN repeat-like/Quinoprotein amine dehydrogenase"/>
    <property type="match status" value="1"/>
</dbReference>
<gene>
    <name evidence="2" type="ORF">LZZ85_03995</name>
</gene>
<proteinExistence type="predicted"/>
<dbReference type="SUPFAM" id="SSF50998">
    <property type="entry name" value="Quinoprotein alcohol dehydrogenase-like"/>
    <property type="match status" value="1"/>
</dbReference>
<evidence type="ECO:0000313" key="3">
    <source>
        <dbReference type="Proteomes" id="UP001165367"/>
    </source>
</evidence>
<dbReference type="EMBL" id="JAKLTR010000002">
    <property type="protein sequence ID" value="MCG2613424.1"/>
    <property type="molecule type" value="Genomic_DNA"/>
</dbReference>
<dbReference type="RefSeq" id="WP_237868652.1">
    <property type="nucleotide sequence ID" value="NZ_JAKLTR010000002.1"/>
</dbReference>
<keyword evidence="3" id="KW-1185">Reference proteome</keyword>
<dbReference type="Proteomes" id="UP001165367">
    <property type="component" value="Unassembled WGS sequence"/>
</dbReference>
<name>A0ABS9KM87_9BACT</name>
<reference evidence="2" key="1">
    <citation type="submission" date="2022-01" db="EMBL/GenBank/DDBJ databases">
        <authorList>
            <person name="Jo J.-H."/>
            <person name="Im W.-T."/>
        </authorList>
    </citation>
    <scope>NUCLEOTIDE SEQUENCE</scope>
    <source>
        <strain evidence="2">NA20</strain>
    </source>
</reference>
<evidence type="ECO:0000259" key="1">
    <source>
        <dbReference type="Pfam" id="PF13360"/>
    </source>
</evidence>
<protein>
    <submittedName>
        <fullName evidence="2">PQQ-like beta-propeller repeat protein</fullName>
    </submittedName>
</protein>